<protein>
    <recommendedName>
        <fullName evidence="4">ATP-binding protein</fullName>
    </recommendedName>
</protein>
<dbReference type="AlphaFoldDB" id="A0A1F6SY85"/>
<sequence>MAEEEKRKVVHAEPTKDFFIRMITRDITLQDCIFDLLDNCLDGAGREIKLKQLEPPEEKRYLGYRAKIILEPERFEIVDNCGGITLTDAVEYAFHFGRRTDAPSDANHSIGLYGIGMKRAVFKIGKKIIVESHADESFLVHIDVDVWAKDPKDWDFGLEELPKREERGTTIRITALNEGIAEEFRQAVFKNNLIKHIARDYSFFLQKGFAATIGDQQVQPFLFCLRESQDFKPIKIQYQDDTGVDVEILAGLAGLPPDDISPEVKLDKLEYSGWFVLCNDRVVIAGDKTDRTVWGEGVFPGWHPQYNSFMGIVSFRSNDPVKLPWITTKRDIDQTSPLYRRAVAKMKDATREYLDYTNERKEDLEKAKKLEQAANLKPLRQIALNEKMGLPRFTAGPKIKRTTISYEQPVEKVARAKHAFGNIAMSNKAIGKETFDYYFKNEVDE</sequence>
<name>A0A1F6SY85_9PROT</name>
<dbReference type="Pfam" id="PF13589">
    <property type="entry name" value="HATPase_c_3"/>
    <property type="match status" value="1"/>
</dbReference>
<evidence type="ECO:0000313" key="2">
    <source>
        <dbReference type="EMBL" id="OGI37649.1"/>
    </source>
</evidence>
<reference evidence="2 3" key="1">
    <citation type="journal article" date="2016" name="Nat. Commun.">
        <title>Thousands of microbial genomes shed light on interconnected biogeochemical processes in an aquifer system.</title>
        <authorList>
            <person name="Anantharaman K."/>
            <person name="Brown C.T."/>
            <person name="Hug L.A."/>
            <person name="Sharon I."/>
            <person name="Castelle C.J."/>
            <person name="Probst A.J."/>
            <person name="Thomas B.C."/>
            <person name="Singh A."/>
            <person name="Wilkins M.J."/>
            <person name="Karaoz U."/>
            <person name="Brodie E.L."/>
            <person name="Williams K.H."/>
            <person name="Hubbard S.S."/>
            <person name="Banfield J.F."/>
        </authorList>
    </citation>
    <scope>NUCLEOTIDE SEQUENCE [LARGE SCALE GENOMIC DNA]</scope>
</reference>
<proteinExistence type="predicted"/>
<accession>A0A1F6SY85</accession>
<dbReference type="InterPro" id="IPR036890">
    <property type="entry name" value="HATPase_C_sf"/>
</dbReference>
<dbReference type="STRING" id="1817756.A2140_06285"/>
<evidence type="ECO:0000256" key="1">
    <source>
        <dbReference type="SAM" id="Coils"/>
    </source>
</evidence>
<organism evidence="2 3">
    <name type="scientific">Candidatus Muproteobacteria bacterium RBG_16_62_13</name>
    <dbReference type="NCBI Taxonomy" id="1817756"/>
    <lineage>
        <taxon>Bacteria</taxon>
        <taxon>Pseudomonadati</taxon>
        <taxon>Pseudomonadota</taxon>
        <taxon>Candidatus Muproteobacteria</taxon>
    </lineage>
</organism>
<keyword evidence="1" id="KW-0175">Coiled coil</keyword>
<feature type="coiled-coil region" evidence="1">
    <location>
        <begin position="339"/>
        <end position="373"/>
    </location>
</feature>
<dbReference type="Gene3D" id="3.30.565.10">
    <property type="entry name" value="Histidine kinase-like ATPase, C-terminal domain"/>
    <property type="match status" value="1"/>
</dbReference>
<gene>
    <name evidence="2" type="ORF">A2140_06285</name>
</gene>
<evidence type="ECO:0008006" key="4">
    <source>
        <dbReference type="Google" id="ProtNLM"/>
    </source>
</evidence>
<comment type="caution">
    <text evidence="2">The sequence shown here is derived from an EMBL/GenBank/DDBJ whole genome shotgun (WGS) entry which is preliminary data.</text>
</comment>
<dbReference type="EMBL" id="MFSQ01000142">
    <property type="protein sequence ID" value="OGI37649.1"/>
    <property type="molecule type" value="Genomic_DNA"/>
</dbReference>
<evidence type="ECO:0000313" key="3">
    <source>
        <dbReference type="Proteomes" id="UP000178379"/>
    </source>
</evidence>
<dbReference type="SUPFAM" id="SSF55874">
    <property type="entry name" value="ATPase domain of HSP90 chaperone/DNA topoisomerase II/histidine kinase"/>
    <property type="match status" value="1"/>
</dbReference>
<dbReference type="Proteomes" id="UP000178379">
    <property type="component" value="Unassembled WGS sequence"/>
</dbReference>